<dbReference type="AlphaFoldDB" id="A0A4Q2DM54"/>
<reference evidence="3 4" key="1">
    <citation type="submission" date="2019-01" db="EMBL/GenBank/DDBJ databases">
        <title>Draft genome sequence of Psathyrella aberdarensis IHI B618.</title>
        <authorList>
            <person name="Buettner E."/>
            <person name="Kellner H."/>
        </authorList>
    </citation>
    <scope>NUCLEOTIDE SEQUENCE [LARGE SCALE GENOMIC DNA]</scope>
    <source>
        <strain evidence="3 4">IHI B618</strain>
    </source>
</reference>
<comment type="caution">
    <text evidence="3">The sequence shown here is derived from an EMBL/GenBank/DDBJ whole genome shotgun (WGS) entry which is preliminary data.</text>
</comment>
<evidence type="ECO:0000256" key="1">
    <source>
        <dbReference type="SAM" id="MobiDB-lite"/>
    </source>
</evidence>
<dbReference type="OrthoDB" id="3643at2759"/>
<protein>
    <recommendedName>
        <fullName evidence="2">Hydantoinase B/oxoprolinase domain-containing protein</fullName>
    </recommendedName>
</protein>
<dbReference type="InterPro" id="IPR045079">
    <property type="entry name" value="Oxoprolinase-like"/>
</dbReference>
<name>A0A4Q2DM54_9AGAR</name>
<dbReference type="GO" id="GO:0006749">
    <property type="term" value="P:glutathione metabolic process"/>
    <property type="evidence" value="ECO:0007669"/>
    <property type="project" value="TreeGrafter"/>
</dbReference>
<evidence type="ECO:0000313" key="4">
    <source>
        <dbReference type="Proteomes" id="UP000290288"/>
    </source>
</evidence>
<gene>
    <name evidence="3" type="ORF">EST38_g5504</name>
</gene>
<feature type="domain" description="Hydantoinase B/oxoprolinase" evidence="2">
    <location>
        <begin position="17"/>
        <end position="583"/>
    </location>
</feature>
<dbReference type="GO" id="GO:0005829">
    <property type="term" value="C:cytosol"/>
    <property type="evidence" value="ECO:0007669"/>
    <property type="project" value="TreeGrafter"/>
</dbReference>
<dbReference type="PANTHER" id="PTHR11365">
    <property type="entry name" value="5-OXOPROLINASE RELATED"/>
    <property type="match status" value="1"/>
</dbReference>
<organism evidence="3 4">
    <name type="scientific">Candolleomyces aberdarensis</name>
    <dbReference type="NCBI Taxonomy" id="2316362"/>
    <lineage>
        <taxon>Eukaryota</taxon>
        <taxon>Fungi</taxon>
        <taxon>Dikarya</taxon>
        <taxon>Basidiomycota</taxon>
        <taxon>Agaricomycotina</taxon>
        <taxon>Agaricomycetes</taxon>
        <taxon>Agaricomycetidae</taxon>
        <taxon>Agaricales</taxon>
        <taxon>Agaricineae</taxon>
        <taxon>Psathyrellaceae</taxon>
        <taxon>Candolleomyces</taxon>
    </lineage>
</organism>
<dbReference type="Pfam" id="PF02538">
    <property type="entry name" value="Hydantoinase_B"/>
    <property type="match status" value="1"/>
</dbReference>
<sequence>MPGATSNLEEKLKKGPDPILLTLFANRFMSVAEAMGRSLQQTSISTNIKERLDFSCALFAPDGDLVANAPFIPIHLGSMSLYVLPKANAVIFSDVRSCAHISAVKYQMKLHGETLKEGDVLMTNSPHAGGSHLPDITIITPVFDTGSKEIIFFTASRGHHADIGGILPGSMPPTSVNIFEEGANVESFKIVDGGVFNSEVLYEHMVEKPAQYPGSSGCRNIRDVESDLKAVCLLYEPSVRTDVERLPIQQIAANHKGIQLIHAIVDDYGLETVQEYMYHIRANAEMSVRSLLKDVAKRAGTNILSAVDYLDDGSPIRLSVEINEDEGSAVLDFEGTGFEVRGNLNAPISVVHSAVIYCMRAMLDLDIPLNAGCLVPLTIHIPKKSLLSPSRTAAVCGGNVLTSQRIVDVVLKAFHACAASQGCTNNLTFGAGGKDKDGKNIAGWGYYETIAGGSGAGPGWHGTDGVHTHITNTRIGDVEILERRYPVMIHRFGLREGSGGVGKWHGGEGVVREIEFLEPMQVSMLSERRTRQPYGIEGGGPGGLGRNTWIKQCREEDGDLDPENRDILERDINIGGGGAWGAPEGTKKGKREHVAAWEPRGSIAERAAAQAAF</sequence>
<accession>A0A4Q2DM54</accession>
<dbReference type="PANTHER" id="PTHR11365:SF2">
    <property type="entry name" value="5-OXOPROLINASE"/>
    <property type="match status" value="1"/>
</dbReference>
<dbReference type="GO" id="GO:0017168">
    <property type="term" value="F:5-oxoprolinase (ATP-hydrolyzing) activity"/>
    <property type="evidence" value="ECO:0007669"/>
    <property type="project" value="TreeGrafter"/>
</dbReference>
<evidence type="ECO:0000259" key="2">
    <source>
        <dbReference type="Pfam" id="PF02538"/>
    </source>
</evidence>
<dbReference type="STRING" id="2316362.A0A4Q2DM54"/>
<dbReference type="EMBL" id="SDEE01000153">
    <property type="protein sequence ID" value="RXW20351.1"/>
    <property type="molecule type" value="Genomic_DNA"/>
</dbReference>
<proteinExistence type="predicted"/>
<dbReference type="Proteomes" id="UP000290288">
    <property type="component" value="Unassembled WGS sequence"/>
</dbReference>
<dbReference type="InterPro" id="IPR003692">
    <property type="entry name" value="Hydantoinase_B"/>
</dbReference>
<evidence type="ECO:0000313" key="3">
    <source>
        <dbReference type="EMBL" id="RXW20351.1"/>
    </source>
</evidence>
<keyword evidence="4" id="KW-1185">Reference proteome</keyword>
<feature type="region of interest" description="Disordered" evidence="1">
    <location>
        <begin position="571"/>
        <end position="591"/>
    </location>
</feature>